<dbReference type="InterPro" id="IPR004043">
    <property type="entry name" value="LCCL"/>
</dbReference>
<evidence type="ECO:0000313" key="3">
    <source>
        <dbReference type="EMBL" id="QFQ66916.1"/>
    </source>
</evidence>
<name>A0A5P8I4P2_SCHMD</name>
<feature type="chain" id="PRO_5024436516" evidence="1">
    <location>
        <begin position="21"/>
        <end position="326"/>
    </location>
</feature>
<dbReference type="Pfam" id="PF03815">
    <property type="entry name" value="LCCL"/>
    <property type="match status" value="1"/>
</dbReference>
<organism evidence="3">
    <name type="scientific">Schmidtea mediterranea</name>
    <name type="common">Freshwater planarian flatworm</name>
    <dbReference type="NCBI Taxonomy" id="79327"/>
    <lineage>
        <taxon>Eukaryota</taxon>
        <taxon>Metazoa</taxon>
        <taxon>Spiralia</taxon>
        <taxon>Lophotrochozoa</taxon>
        <taxon>Platyhelminthes</taxon>
        <taxon>Rhabditophora</taxon>
        <taxon>Seriata</taxon>
        <taxon>Tricladida</taxon>
        <taxon>Continenticola</taxon>
        <taxon>Geoplanoidea</taxon>
        <taxon>Dugesiidae</taxon>
        <taxon>Schmidtea</taxon>
    </lineage>
</organism>
<feature type="signal peptide" evidence="1">
    <location>
        <begin position="1"/>
        <end position="20"/>
    </location>
</feature>
<dbReference type="EMBL" id="MN381938">
    <property type="protein sequence ID" value="QFQ66916.1"/>
    <property type="molecule type" value="mRNA"/>
</dbReference>
<accession>A0A5P8I4P2</accession>
<sequence length="326" mass="35791">MKLLLLIIVLSAIGIICKDSEQDLWQIVSEELKEKRAIGLPKDLTLTGADFYEENLKFQTNPKSVSSSADSIQNDGKFNSENGIMFKPSETPIVLDVVLPRNKSNVCGLLIRPGKNGKDVIKTIEIIWKGSSKGPWNLVAVPTTGDLGFNLTISANNENKVLIIDPVPAEELKLILHADKEKGSSIRLSVMHNCQYSPTMKISDCLESFETNEKLQNSQTEGPVSVSCPTTCNSSSVCVGFKVYSTASPICWAAHQVFGSNGDGNYFLYVIPRVPFFKSEVDPTLNNGIFCRSSNQASPGITFSRVYYDYTNSESEKNPESSTKAN</sequence>
<proteinExistence type="evidence at transcript level"/>
<dbReference type="AlphaFoldDB" id="A0A5P8I4P2"/>
<dbReference type="SUPFAM" id="SSF69848">
    <property type="entry name" value="LCCL domain"/>
    <property type="match status" value="1"/>
</dbReference>
<reference evidence="3" key="1">
    <citation type="journal article" date="2019" name="PLoS Genet.">
        <title>A small set of conserved genes, including sp5 and Hox, are activated by Wnt signaling in the posterior of planarians and acoels.</title>
        <authorList>
            <person name="Tewari A.G."/>
            <person name="Owen J.H."/>
            <person name="Petersen C.P."/>
            <person name="Wagner D.E."/>
            <person name="Reddien P.W."/>
        </authorList>
    </citation>
    <scope>NUCLEOTIDE SEQUENCE</scope>
</reference>
<dbReference type="InterPro" id="IPR036609">
    <property type="entry name" value="LCCL_sf"/>
</dbReference>
<evidence type="ECO:0000256" key="1">
    <source>
        <dbReference type="SAM" id="SignalP"/>
    </source>
</evidence>
<keyword evidence="1" id="KW-0732">Signal</keyword>
<evidence type="ECO:0000259" key="2">
    <source>
        <dbReference type="Pfam" id="PF03815"/>
    </source>
</evidence>
<protein>
    <submittedName>
        <fullName evidence="3">Trig-1 protein</fullName>
    </submittedName>
</protein>
<feature type="domain" description="LCCL" evidence="2">
    <location>
        <begin position="205"/>
        <end position="279"/>
    </location>
</feature>